<sequence>MSSESIITHVTPVGGNIFADLGFEPDEAAKLLAETDAIISEKLAIKDSLMTELAGWIEAKKLKQAEAAEILGVTRPRVSDVINKKAIKFTIDALVDMLARTGKHVRLSVQ</sequence>
<protein>
    <submittedName>
        <fullName evidence="2">XRE family transcriptional regulator</fullName>
    </submittedName>
</protein>
<dbReference type="SMART" id="SM00530">
    <property type="entry name" value="HTH_XRE"/>
    <property type="match status" value="1"/>
</dbReference>
<evidence type="ECO:0000259" key="1">
    <source>
        <dbReference type="SMART" id="SM00530"/>
    </source>
</evidence>
<dbReference type="InterPro" id="IPR001387">
    <property type="entry name" value="Cro/C1-type_HTH"/>
</dbReference>
<dbReference type="Proteomes" id="UP001479520">
    <property type="component" value="Plasmid unnamed1"/>
</dbReference>
<proteinExistence type="predicted"/>
<gene>
    <name evidence="2" type="ORF">AADV58_18305</name>
</gene>
<name>A0ABZ2XN59_9RHOO</name>
<keyword evidence="2" id="KW-0614">Plasmid</keyword>
<geneLocation type="plasmid" evidence="2 3">
    <name>unnamed1</name>
</geneLocation>
<dbReference type="Gene3D" id="1.10.260.40">
    <property type="entry name" value="lambda repressor-like DNA-binding domains"/>
    <property type="match status" value="1"/>
</dbReference>
<reference evidence="2 3" key="1">
    <citation type="submission" date="2024-04" db="EMBL/GenBank/DDBJ databases">
        <title>Dissimilatory iodate-reducing microorganisms contribute to the enrichment of iodine in groundwater.</title>
        <authorList>
            <person name="Jiang Z."/>
        </authorList>
    </citation>
    <scope>NUCLEOTIDE SEQUENCE [LARGE SCALE GENOMIC DNA]</scope>
    <source>
        <strain evidence="2 3">NCP973</strain>
        <plasmid evidence="2 3">unnamed1</plasmid>
    </source>
</reference>
<feature type="domain" description="HTH cro/C1-type" evidence="1">
    <location>
        <begin position="52"/>
        <end position="108"/>
    </location>
</feature>
<dbReference type="InterPro" id="IPR039554">
    <property type="entry name" value="HigA2-like_HTH"/>
</dbReference>
<evidence type="ECO:0000313" key="2">
    <source>
        <dbReference type="EMBL" id="WZJ23362.1"/>
    </source>
</evidence>
<dbReference type="RefSeq" id="WP_341744701.1">
    <property type="nucleotide sequence ID" value="NZ_CP151407.1"/>
</dbReference>
<dbReference type="Pfam" id="PF13744">
    <property type="entry name" value="HTH_37"/>
    <property type="match status" value="1"/>
</dbReference>
<dbReference type="SUPFAM" id="SSF47413">
    <property type="entry name" value="lambda repressor-like DNA-binding domains"/>
    <property type="match status" value="1"/>
</dbReference>
<dbReference type="EMBL" id="CP151407">
    <property type="protein sequence ID" value="WZJ23362.1"/>
    <property type="molecule type" value="Genomic_DNA"/>
</dbReference>
<dbReference type="CDD" id="cd00093">
    <property type="entry name" value="HTH_XRE"/>
    <property type="match status" value="1"/>
</dbReference>
<organism evidence="2 3">
    <name type="scientific">Azonexus hydrophilus</name>
    <dbReference type="NCBI Taxonomy" id="418702"/>
    <lineage>
        <taxon>Bacteria</taxon>
        <taxon>Pseudomonadati</taxon>
        <taxon>Pseudomonadota</taxon>
        <taxon>Betaproteobacteria</taxon>
        <taxon>Rhodocyclales</taxon>
        <taxon>Azonexaceae</taxon>
        <taxon>Azonexus</taxon>
    </lineage>
</organism>
<evidence type="ECO:0000313" key="3">
    <source>
        <dbReference type="Proteomes" id="UP001479520"/>
    </source>
</evidence>
<accession>A0ABZ2XN59</accession>
<keyword evidence="3" id="KW-1185">Reference proteome</keyword>
<dbReference type="InterPro" id="IPR010982">
    <property type="entry name" value="Lambda_DNA-bd_dom_sf"/>
</dbReference>